<evidence type="ECO:0000256" key="10">
    <source>
        <dbReference type="PROSITE-ProRule" id="PRU01355"/>
    </source>
</evidence>
<evidence type="ECO:0000313" key="13">
    <source>
        <dbReference type="Proteomes" id="UP001497644"/>
    </source>
</evidence>
<dbReference type="PROSITE" id="PS52011">
    <property type="entry name" value="PEPTIDASE_M2"/>
    <property type="match status" value="1"/>
</dbReference>
<keyword evidence="4 5" id="KW-0325">Glycoprotein</keyword>
<feature type="glycosylation site" description="N-linked (GlcNAc...) asparagine" evidence="8">
    <location>
        <position position="477"/>
    </location>
</feature>
<evidence type="ECO:0000256" key="6">
    <source>
        <dbReference type="PIRSR" id="PIRSR601548-3"/>
    </source>
</evidence>
<name>A0AAV2NBL6_9HYME</name>
<evidence type="ECO:0000256" key="4">
    <source>
        <dbReference type="ARBA" id="ARBA00023180"/>
    </source>
</evidence>
<dbReference type="Pfam" id="PF01401">
    <property type="entry name" value="Peptidase_M2"/>
    <property type="match status" value="1"/>
</dbReference>
<dbReference type="Proteomes" id="UP001497644">
    <property type="component" value="Chromosome 13"/>
</dbReference>
<evidence type="ECO:0000256" key="8">
    <source>
        <dbReference type="PIRSR" id="PIRSR601548-5"/>
    </source>
</evidence>
<keyword evidence="6" id="KW-0862">Zinc</keyword>
<feature type="transmembrane region" description="Helical" evidence="11">
    <location>
        <begin position="693"/>
        <end position="713"/>
    </location>
</feature>
<evidence type="ECO:0000256" key="9">
    <source>
        <dbReference type="PIRSR" id="PIRSR601548-8"/>
    </source>
</evidence>
<dbReference type="PANTHER" id="PTHR10514">
    <property type="entry name" value="ANGIOTENSIN-CONVERTING ENZYME"/>
    <property type="match status" value="1"/>
</dbReference>
<dbReference type="SUPFAM" id="SSF55486">
    <property type="entry name" value="Metalloproteases ('zincins'), catalytic domain"/>
    <property type="match status" value="1"/>
</dbReference>
<dbReference type="GO" id="GO:0005615">
    <property type="term" value="C:extracellular space"/>
    <property type="evidence" value="ECO:0007669"/>
    <property type="project" value="TreeGrafter"/>
</dbReference>
<evidence type="ECO:0000256" key="5">
    <source>
        <dbReference type="PIRSR" id="PIRSR601548-10"/>
    </source>
</evidence>
<evidence type="ECO:0008006" key="14">
    <source>
        <dbReference type="Google" id="ProtNLM"/>
    </source>
</evidence>
<evidence type="ECO:0000256" key="7">
    <source>
        <dbReference type="PIRSR" id="PIRSR601548-4"/>
    </source>
</evidence>
<reference evidence="12" key="1">
    <citation type="submission" date="2024-04" db="EMBL/GenBank/DDBJ databases">
        <authorList>
            <consortium name="Molecular Ecology Group"/>
        </authorList>
    </citation>
    <scope>NUCLEOTIDE SEQUENCE</scope>
</reference>
<keyword evidence="11" id="KW-1133">Transmembrane helix</keyword>
<keyword evidence="11" id="KW-0812">Transmembrane</keyword>
<dbReference type="AlphaFoldDB" id="A0AAV2NBL6"/>
<feature type="binding site" evidence="6">
    <location>
        <position position="386"/>
    </location>
    <ligand>
        <name>Zn(2+)</name>
        <dbReference type="ChEBI" id="CHEBI:29105"/>
        <label>1</label>
        <note>catalytic</note>
    </ligand>
</feature>
<feature type="transmembrane region" description="Helical" evidence="11">
    <location>
        <begin position="7"/>
        <end position="25"/>
    </location>
</feature>
<dbReference type="GO" id="GO:0005886">
    <property type="term" value="C:plasma membrane"/>
    <property type="evidence" value="ECO:0007669"/>
    <property type="project" value="TreeGrafter"/>
</dbReference>
<evidence type="ECO:0000256" key="3">
    <source>
        <dbReference type="ARBA" id="ARBA00023157"/>
    </source>
</evidence>
<keyword evidence="11" id="KW-0472">Membrane</keyword>
<keyword evidence="3 7" id="KW-1015">Disulfide bond</keyword>
<dbReference type="GO" id="GO:0008241">
    <property type="term" value="F:peptidyl-dipeptidase activity"/>
    <property type="evidence" value="ECO:0007669"/>
    <property type="project" value="InterPro"/>
</dbReference>
<evidence type="ECO:0000256" key="11">
    <source>
        <dbReference type="SAM" id="Phobius"/>
    </source>
</evidence>
<dbReference type="GO" id="GO:0006508">
    <property type="term" value="P:proteolysis"/>
    <property type="evidence" value="ECO:0007669"/>
    <property type="project" value="InterPro"/>
</dbReference>
<sequence>MLSKWNWIIFNFIVCVIIVPLNGGLSEAEIKAFLQLIELDYEDACYNTADVQWSFIMSPSNETLSIWEIQQYSYAESIKMWKNEVINKTKNIKEQLNPSLQYKYDVIKKPGDALLKGKDWEKLIHFAGIMELQQSTISYTNKSQNYLREDVEYLLSHNGKLEDKEAAWNTWYHQLLPLVTNYSNNLLLVAKAAKENGAKNVREYWEMLSGYYDGYNKIHNEWSRINNLHKKIVKFINSNLAQKHEFTVNDTLPAYLLGGLQRHDWTDISSDVLPHSELIYDIKKNLWEQKYVGKSLYKTASKLGSILLKQVPQAEFWDKSEFNKSCPSRLLNFCQDGTIRVSTCSKATLSNFLRAHEDMGKILFNQMTIESTPILNTINRYSGLEEGLSTLFGILSASPAWLNHTHLMNSIDNEHRMIVSLIITALNVLPRLAYYYSADLWRLNAIQQNITDPTELVSSWWKYRQEYEGVSSINTDNPTFLDDSHIIMNKPYLPKILGIMISFLLYEYTLDSTEVRYDSIDGKLMNGNIIKMIQQGGAHHWQDILDKFVDIDDVSADALLSYFTPLEEFIEENEKEFEYKSGAAADKELEELEKRILQEINAPTTTPQPIITTNGITTKATSSLHKITSNTKNMQTKVDKSLESKSSVYIREDKLKNSSSNLPTNISLDKSSLTFTTVNDTQDSTLKINTSKAVWAVSAVLIAIVIICIIAIFGRRRCRKTPKNRRYV</sequence>
<dbReference type="GO" id="GO:0008237">
    <property type="term" value="F:metallopeptidase activity"/>
    <property type="evidence" value="ECO:0007669"/>
    <property type="project" value="InterPro"/>
</dbReference>
<feature type="glycosylation site" description="N-linked (GlcNAc...) asparagine; partial" evidence="5">
    <location>
        <position position="141"/>
    </location>
</feature>
<feature type="disulfide bond" evidence="7 10">
    <location>
        <begin position="326"/>
        <end position="344"/>
    </location>
</feature>
<evidence type="ECO:0000256" key="2">
    <source>
        <dbReference type="ARBA" id="ARBA00022729"/>
    </source>
</evidence>
<comment type="similarity">
    <text evidence="1 10">Belongs to the peptidase M2 family.</text>
</comment>
<gene>
    <name evidence="12" type="ORF">LPLAT_LOCUS3552</name>
</gene>
<dbReference type="PANTHER" id="PTHR10514:SF44">
    <property type="entry name" value="ANGIOTENSIN-CONVERTING ENZYME-RELATED"/>
    <property type="match status" value="1"/>
</dbReference>
<keyword evidence="6" id="KW-0479">Metal-binding</keyword>
<dbReference type="EMBL" id="OZ034836">
    <property type="protein sequence ID" value="CAL1677533.1"/>
    <property type="molecule type" value="Genomic_DNA"/>
</dbReference>
<protein>
    <recommendedName>
        <fullName evidence="14">Angiotensin-converting enzyme</fullName>
    </recommendedName>
</protein>
<evidence type="ECO:0000256" key="1">
    <source>
        <dbReference type="ARBA" id="ARBA00008139"/>
    </source>
</evidence>
<organism evidence="12 13">
    <name type="scientific">Lasius platythorax</name>
    <dbReference type="NCBI Taxonomy" id="488582"/>
    <lineage>
        <taxon>Eukaryota</taxon>
        <taxon>Metazoa</taxon>
        <taxon>Ecdysozoa</taxon>
        <taxon>Arthropoda</taxon>
        <taxon>Hexapoda</taxon>
        <taxon>Insecta</taxon>
        <taxon>Pterygota</taxon>
        <taxon>Neoptera</taxon>
        <taxon>Endopterygota</taxon>
        <taxon>Hymenoptera</taxon>
        <taxon>Apocrita</taxon>
        <taxon>Aculeata</taxon>
        <taxon>Formicoidea</taxon>
        <taxon>Formicidae</taxon>
        <taxon>Formicinae</taxon>
        <taxon>Lasius</taxon>
        <taxon>Lasius</taxon>
    </lineage>
</organism>
<accession>A0AAV2NBL6</accession>
<dbReference type="InterPro" id="IPR001548">
    <property type="entry name" value="Peptidase_M2"/>
</dbReference>
<proteinExistence type="inferred from homology"/>
<feature type="binding site" evidence="9">
    <location>
        <position position="386"/>
    </location>
    <ligand>
        <name>Zn(2+)</name>
        <dbReference type="ChEBI" id="CHEBI:29105"/>
        <label>2</label>
        <note>catalytic</note>
    </ligand>
</feature>
<keyword evidence="13" id="KW-1185">Reference proteome</keyword>
<comment type="caution">
    <text evidence="10">Lacks conserved residue(s) required for the propagation of feature annotation.</text>
</comment>
<evidence type="ECO:0000313" key="12">
    <source>
        <dbReference type="EMBL" id="CAL1677533.1"/>
    </source>
</evidence>
<keyword evidence="2" id="KW-0732">Signal</keyword>